<keyword evidence="3" id="KW-1185">Reference proteome</keyword>
<dbReference type="NCBIfam" id="TIGR01547">
    <property type="entry name" value="phage_term_2"/>
    <property type="match status" value="1"/>
</dbReference>
<dbReference type="InterPro" id="IPR006437">
    <property type="entry name" value="Phage_terminase_lsu"/>
</dbReference>
<dbReference type="RefSeq" id="WP_012557239.1">
    <property type="nucleotide sequence ID" value="NC_011369.1"/>
</dbReference>
<evidence type="ECO:0000313" key="2">
    <source>
        <dbReference type="EMBL" id="ACI54437.1"/>
    </source>
</evidence>
<protein>
    <submittedName>
        <fullName evidence="2">Phage terminase, large subunit, PBSX family</fullName>
    </submittedName>
</protein>
<dbReference type="PANTHER" id="PTHR39184">
    <property type="match status" value="1"/>
</dbReference>
<proteinExistence type="predicted"/>
<accession>A0ABF7QKG8</accession>
<dbReference type="AlphaFoldDB" id="A0ABF7QKG8"/>
<dbReference type="Pfam" id="PF04466">
    <property type="entry name" value="Terminase_3"/>
    <property type="match status" value="1"/>
</dbReference>
<organism evidence="2 3">
    <name type="scientific">Rhizobium leguminosarum bv. trifolii (strain WSM2304)</name>
    <dbReference type="NCBI Taxonomy" id="395492"/>
    <lineage>
        <taxon>Bacteria</taxon>
        <taxon>Pseudomonadati</taxon>
        <taxon>Pseudomonadota</taxon>
        <taxon>Alphaproteobacteria</taxon>
        <taxon>Hyphomicrobiales</taxon>
        <taxon>Rhizobiaceae</taxon>
        <taxon>Rhizobium/Agrobacterium group</taxon>
        <taxon>Rhizobium</taxon>
    </lineage>
</organism>
<dbReference type="Proteomes" id="UP000008330">
    <property type="component" value="Chromosome"/>
</dbReference>
<evidence type="ECO:0000313" key="3">
    <source>
        <dbReference type="Proteomes" id="UP000008330"/>
    </source>
</evidence>
<reference evidence="2 3" key="1">
    <citation type="journal article" date="2010" name="Stand. Genomic Sci.">
        <title>Complete genome sequence of Rhizobium leguminosarum bv trifolii strain WSM2304, an effective microsymbiont of the South American clover Trifolium polymorphum.</title>
        <authorList>
            <person name="Reeve W."/>
            <person name="O'Hara G."/>
            <person name="Chain P."/>
            <person name="Ardley J."/>
            <person name="Brau L."/>
            <person name="Nandesena K."/>
            <person name="Tiwari R."/>
            <person name="Malfatti S."/>
            <person name="Kiss H."/>
            <person name="Lapidus A."/>
            <person name="Copeland A."/>
            <person name="Nolan M."/>
            <person name="Land M."/>
            <person name="Ivanova N."/>
            <person name="Mavromatis K."/>
            <person name="Markowitz V."/>
            <person name="Kyrpides N."/>
            <person name="Melino V."/>
            <person name="Denton M."/>
            <person name="Yates R."/>
            <person name="Howieson J."/>
        </authorList>
    </citation>
    <scope>NUCLEOTIDE SEQUENCE [LARGE SCALE GENOMIC DNA]</scope>
    <source>
        <strain evidence="2 3">WSM2304</strain>
    </source>
</reference>
<dbReference type="InterPro" id="IPR035412">
    <property type="entry name" value="Terminase_L_N"/>
</dbReference>
<dbReference type="InterPro" id="IPR052380">
    <property type="entry name" value="Viral_DNA_packaging_terminase"/>
</dbReference>
<dbReference type="KEGG" id="rlt:Rleg2_1143"/>
<dbReference type="InterPro" id="IPR027417">
    <property type="entry name" value="P-loop_NTPase"/>
</dbReference>
<evidence type="ECO:0000259" key="1">
    <source>
        <dbReference type="Pfam" id="PF04466"/>
    </source>
</evidence>
<sequence>MNQIQIPEKFAPFLEPHRYKTAYGGRGGAKSHTIGGLLVHIAARQPEFIVCGREFQNSIEDSVYRLLENTIKKDGLTDYKFTKTSIENTRTGSEFVFKGLSKLDGVSIKSLEGATKLWIEEGQNITNGTLNNVIPTIRTEGSEIWTSFNPSVIEAPVWQRLVVKPPPDSVVVKVNHNDNPWFPKVLEEERRHHFVTMDRATYDNIWEGVPMAFTAGAIFREEMAAMEKQGRIGKVPHDPTKPVIAVFDMGHAASGKGDPHAITFVQQGNGTAVNAIGYWEGNNKPLPTVVQEELIGRPYTISKVVMPHDANRTNSHTGKTDVEIVEGFGFTVEMLERTNDLDRDVNNLRTVLPLMFIDEENCQGLLACLRNHRREKDEKTGLWRFKHDWTSHGVSSARYLAVYYNIHGGLGYYESVDDERRSAW</sequence>
<feature type="domain" description="Phage terminase large subunit N-terminal" evidence="1">
    <location>
        <begin position="17"/>
        <end position="186"/>
    </location>
</feature>
<dbReference type="Gene3D" id="3.30.420.280">
    <property type="match status" value="1"/>
</dbReference>
<dbReference type="Gene3D" id="3.40.50.300">
    <property type="entry name" value="P-loop containing nucleotide triphosphate hydrolases"/>
    <property type="match status" value="1"/>
</dbReference>
<gene>
    <name evidence="2" type="ordered locus">Rleg2_1143</name>
</gene>
<dbReference type="EMBL" id="CP001191">
    <property type="protein sequence ID" value="ACI54437.1"/>
    <property type="molecule type" value="Genomic_DNA"/>
</dbReference>
<dbReference type="PANTHER" id="PTHR39184:SF1">
    <property type="entry name" value="PBSX PHAGE TERMINASE LARGE SUBUNIT"/>
    <property type="match status" value="1"/>
</dbReference>
<name>A0ABF7QKG8_RHILW</name>